<protein>
    <submittedName>
        <fullName evidence="3">Ubinuclein 2</fullName>
    </submittedName>
</protein>
<dbReference type="PANTHER" id="PTHR21669:SF28">
    <property type="entry name" value="YEMANUCLEIN"/>
    <property type="match status" value="1"/>
</dbReference>
<dbReference type="Pfam" id="PF08729">
    <property type="entry name" value="HUN"/>
    <property type="match status" value="1"/>
</dbReference>
<name>A0ABN7AVY5_9HEMI</name>
<feature type="domain" description="Hpc2-related" evidence="2">
    <location>
        <begin position="98"/>
        <end position="147"/>
    </location>
</feature>
<evidence type="ECO:0000313" key="4">
    <source>
        <dbReference type="Proteomes" id="UP001307889"/>
    </source>
</evidence>
<gene>
    <name evidence="3" type="ORF">NTJ_09162</name>
</gene>
<dbReference type="EMBL" id="AP028915">
    <property type="protein sequence ID" value="BES96351.1"/>
    <property type="molecule type" value="Genomic_DNA"/>
</dbReference>
<sequence length="152" mass="17210">MNDPKFARLDPMRSDPLSKKVPDPTEPKEKSVRLNIDLTSYSKGPPRYIFSYEDLVKKARAKAEAQGQIIGSLPDLFGGDSDELKRIASKYEEKYSEKGKYKSYAELASGYDEEDSFIDNTEANEEGIPEEMDTKKGGFYINSGRLELTHKK</sequence>
<proteinExistence type="predicted"/>
<dbReference type="PANTHER" id="PTHR21669">
    <property type="entry name" value="CAPZ-INTERACTING PROTEIN AND RELATED PROTEINS"/>
    <property type="match status" value="1"/>
</dbReference>
<reference evidence="3 4" key="1">
    <citation type="submission" date="2023-09" db="EMBL/GenBank/DDBJ databases">
        <title>Nesidiocoris tenuis whole genome shotgun sequence.</title>
        <authorList>
            <person name="Shibata T."/>
            <person name="Shimoda M."/>
            <person name="Kobayashi T."/>
            <person name="Uehara T."/>
        </authorList>
    </citation>
    <scope>NUCLEOTIDE SEQUENCE [LARGE SCALE GENOMIC DNA]</scope>
    <source>
        <strain evidence="3 4">Japan</strain>
    </source>
</reference>
<evidence type="ECO:0000259" key="2">
    <source>
        <dbReference type="Pfam" id="PF08729"/>
    </source>
</evidence>
<dbReference type="InterPro" id="IPR014840">
    <property type="entry name" value="HRD"/>
</dbReference>
<keyword evidence="4" id="KW-1185">Reference proteome</keyword>
<evidence type="ECO:0000256" key="1">
    <source>
        <dbReference type="SAM" id="MobiDB-lite"/>
    </source>
</evidence>
<organism evidence="3 4">
    <name type="scientific">Nesidiocoris tenuis</name>
    <dbReference type="NCBI Taxonomy" id="355587"/>
    <lineage>
        <taxon>Eukaryota</taxon>
        <taxon>Metazoa</taxon>
        <taxon>Ecdysozoa</taxon>
        <taxon>Arthropoda</taxon>
        <taxon>Hexapoda</taxon>
        <taxon>Insecta</taxon>
        <taxon>Pterygota</taxon>
        <taxon>Neoptera</taxon>
        <taxon>Paraneoptera</taxon>
        <taxon>Hemiptera</taxon>
        <taxon>Heteroptera</taxon>
        <taxon>Panheteroptera</taxon>
        <taxon>Cimicomorpha</taxon>
        <taxon>Miridae</taxon>
        <taxon>Dicyphina</taxon>
        <taxon>Nesidiocoris</taxon>
    </lineage>
</organism>
<dbReference type="Proteomes" id="UP001307889">
    <property type="component" value="Chromosome 7"/>
</dbReference>
<feature type="region of interest" description="Disordered" evidence="1">
    <location>
        <begin position="1"/>
        <end position="31"/>
    </location>
</feature>
<accession>A0ABN7AVY5</accession>
<evidence type="ECO:0000313" key="3">
    <source>
        <dbReference type="EMBL" id="BES96351.1"/>
    </source>
</evidence>